<dbReference type="Proteomes" id="UP000681162">
    <property type="component" value="Unassembled WGS sequence"/>
</dbReference>
<sequence>MVMVIRAFIKATFVDDSVTLMIHSGTTKTTSLSAKNDIELEKYIFVKITFLNTLFFT</sequence>
<keyword evidence="2" id="KW-1185">Reference proteome</keyword>
<comment type="caution">
    <text evidence="1">The sequence shown here is derived from an EMBL/GenBank/DDBJ whole genome shotgun (WGS) entry which is preliminary data.</text>
</comment>
<dbReference type="AlphaFoldDB" id="A0A919XTL3"/>
<reference evidence="1 2" key="1">
    <citation type="submission" date="2021-03" db="EMBL/GenBank/DDBJ databases">
        <title>Antimicrobial resistance genes in bacteria isolated from Japanese honey, and their potential for conferring macrolide and lincosamide resistance in the American foulbrood pathogen Paenibacillus larvae.</title>
        <authorList>
            <person name="Okamoto M."/>
            <person name="Kumagai M."/>
            <person name="Kanamori H."/>
            <person name="Takamatsu D."/>
        </authorList>
    </citation>
    <scope>NUCLEOTIDE SEQUENCE [LARGE SCALE GENOMIC DNA]</scope>
    <source>
        <strain evidence="1 2">J41TS12</strain>
    </source>
</reference>
<organism evidence="1 2">
    <name type="scientific">Paenibacillus antibioticophila</name>
    <dbReference type="NCBI Taxonomy" id="1274374"/>
    <lineage>
        <taxon>Bacteria</taxon>
        <taxon>Bacillati</taxon>
        <taxon>Bacillota</taxon>
        <taxon>Bacilli</taxon>
        <taxon>Bacillales</taxon>
        <taxon>Paenibacillaceae</taxon>
        <taxon>Paenibacillus</taxon>
    </lineage>
</organism>
<gene>
    <name evidence="1" type="ORF">J41TS12_30670</name>
</gene>
<protein>
    <submittedName>
        <fullName evidence="1">Uncharacterized protein</fullName>
    </submittedName>
</protein>
<name>A0A919XTL3_9BACL</name>
<proteinExistence type="predicted"/>
<accession>A0A919XTL3</accession>
<dbReference type="EMBL" id="BORR01000010">
    <property type="protein sequence ID" value="GIO38206.1"/>
    <property type="molecule type" value="Genomic_DNA"/>
</dbReference>
<evidence type="ECO:0000313" key="2">
    <source>
        <dbReference type="Proteomes" id="UP000681162"/>
    </source>
</evidence>
<evidence type="ECO:0000313" key="1">
    <source>
        <dbReference type="EMBL" id="GIO38206.1"/>
    </source>
</evidence>